<name>A0A166FV38_9AGAM</name>
<keyword evidence="3" id="KW-1185">Reference proteome</keyword>
<protein>
    <recommendedName>
        <fullName evidence="4">Isomerase YbhE</fullName>
    </recommendedName>
</protein>
<sequence length="403" mass="41324">MKFLVSSVCACAVAVNFMAVAVGAAPLGAVYLMTNVESGNWIVAHNIQAGGILTFGSFTPTGGKGLHGTDSPPPNTPDATFSQGTVKVHGNNLFVTNPGSGSIAMFSIDTTSPSVLTRIGTFDSGGEFPNAIAISAQTGHLCVANGGAVSGVQCFTIDQTKGLSKIPGGFRTLGLTQTTPPLGPGGTVSGLLFSEDGSKLFVAVKGFPPTPGYIATFTVSKSGVLSNTFTKSTPPNGLLPFGMSTIPGTQGIINADAGAGFTVFDFSNGNTAKSAITTPLKGQVTPCWTVFSQKTQTFFLTDVGAATISEVSVDKSTLKATVVKQYQQEVNAATADDDIATILGNDYLYVLEGNNTSVGVLALRGPGKAVHIQTTNFAQVAEDAGITLEPINFQGMSTWVKAT</sequence>
<dbReference type="Gene3D" id="2.130.10.10">
    <property type="entry name" value="YVTN repeat-like/Quinoprotein amine dehydrogenase"/>
    <property type="match status" value="1"/>
</dbReference>
<accession>A0A166FV38</accession>
<organism evidence="2 3">
    <name type="scientific">Sistotremastrum suecicum HHB10207 ss-3</name>
    <dbReference type="NCBI Taxonomy" id="1314776"/>
    <lineage>
        <taxon>Eukaryota</taxon>
        <taxon>Fungi</taxon>
        <taxon>Dikarya</taxon>
        <taxon>Basidiomycota</taxon>
        <taxon>Agaricomycotina</taxon>
        <taxon>Agaricomycetes</taxon>
        <taxon>Sistotremastrales</taxon>
        <taxon>Sistotremastraceae</taxon>
        <taxon>Sistotremastrum</taxon>
    </lineage>
</organism>
<dbReference type="InterPro" id="IPR019405">
    <property type="entry name" value="Lactonase_7-beta_prop"/>
</dbReference>
<dbReference type="Proteomes" id="UP000076798">
    <property type="component" value="Unassembled WGS sequence"/>
</dbReference>
<evidence type="ECO:0000256" key="1">
    <source>
        <dbReference type="ARBA" id="ARBA00005564"/>
    </source>
</evidence>
<evidence type="ECO:0000313" key="3">
    <source>
        <dbReference type="Proteomes" id="UP000076798"/>
    </source>
</evidence>
<evidence type="ECO:0000313" key="2">
    <source>
        <dbReference type="EMBL" id="KZT41026.1"/>
    </source>
</evidence>
<dbReference type="InterPro" id="IPR015943">
    <property type="entry name" value="WD40/YVTN_repeat-like_dom_sf"/>
</dbReference>
<dbReference type="OrthoDB" id="10006285at2759"/>
<proteinExistence type="inferred from homology"/>
<dbReference type="SUPFAM" id="SSF63825">
    <property type="entry name" value="YWTD domain"/>
    <property type="match status" value="1"/>
</dbReference>
<dbReference type="STRING" id="1314776.A0A166FV38"/>
<dbReference type="Pfam" id="PF10282">
    <property type="entry name" value="Lactonase"/>
    <property type="match status" value="1"/>
</dbReference>
<gene>
    <name evidence="2" type="ORF">SISSUDRAFT_1117876</name>
</gene>
<reference evidence="2 3" key="1">
    <citation type="journal article" date="2016" name="Mol. Biol. Evol.">
        <title>Comparative Genomics of Early-Diverging Mushroom-Forming Fungi Provides Insights into the Origins of Lignocellulose Decay Capabilities.</title>
        <authorList>
            <person name="Nagy L.G."/>
            <person name="Riley R."/>
            <person name="Tritt A."/>
            <person name="Adam C."/>
            <person name="Daum C."/>
            <person name="Floudas D."/>
            <person name="Sun H."/>
            <person name="Yadav J.S."/>
            <person name="Pangilinan J."/>
            <person name="Larsson K.H."/>
            <person name="Matsuura K."/>
            <person name="Barry K."/>
            <person name="Labutti K."/>
            <person name="Kuo R."/>
            <person name="Ohm R.A."/>
            <person name="Bhattacharya S.S."/>
            <person name="Shirouzu T."/>
            <person name="Yoshinaga Y."/>
            <person name="Martin F.M."/>
            <person name="Grigoriev I.V."/>
            <person name="Hibbett D.S."/>
        </authorList>
    </citation>
    <scope>NUCLEOTIDE SEQUENCE [LARGE SCALE GENOMIC DNA]</scope>
    <source>
        <strain evidence="2 3">HHB10207 ss-3</strain>
    </source>
</reference>
<dbReference type="EMBL" id="KV428025">
    <property type="protein sequence ID" value="KZT41026.1"/>
    <property type="molecule type" value="Genomic_DNA"/>
</dbReference>
<dbReference type="GO" id="GO:0017057">
    <property type="term" value="F:6-phosphogluconolactonase activity"/>
    <property type="evidence" value="ECO:0007669"/>
    <property type="project" value="TreeGrafter"/>
</dbReference>
<evidence type="ECO:0008006" key="4">
    <source>
        <dbReference type="Google" id="ProtNLM"/>
    </source>
</evidence>
<dbReference type="PANTHER" id="PTHR30344:SF1">
    <property type="entry name" value="6-PHOSPHOGLUCONOLACTONASE"/>
    <property type="match status" value="1"/>
</dbReference>
<dbReference type="AlphaFoldDB" id="A0A166FV38"/>
<comment type="similarity">
    <text evidence="1">Belongs to the cycloisomerase 2 family.</text>
</comment>
<dbReference type="PANTHER" id="PTHR30344">
    <property type="entry name" value="6-PHOSPHOGLUCONOLACTONASE-RELATED"/>
    <property type="match status" value="1"/>
</dbReference>
<dbReference type="InterPro" id="IPR050282">
    <property type="entry name" value="Cycloisomerase_2"/>
</dbReference>